<keyword evidence="1" id="KW-0732">Signal</keyword>
<dbReference type="AlphaFoldDB" id="A0AAW4L540"/>
<feature type="signal peptide" evidence="1">
    <location>
        <begin position="1"/>
        <end position="37"/>
    </location>
</feature>
<sequence length="326" mass="36275">MISFKDFSDLFRPLVRILNSWPMCVLAIGLSCGQVFAADATLGPEGAKTIPIADSHVHVLKWMNAKTLLENMDLNSIRWCGGAWSPKQGEASSVLGDRYIGATGQRQFVALHDNLDTASFENPTSPQVKNALSSIEEDLRDKSTRVVGEIIVNALTSTRQPSYRFKLKADSPTLKALFELASKYKRPMNIHAQWDSDTAQEVERLAASNRNGQLILSHCGSTTTPSDIRSLFERNANVSCDLSARSMPPLKGQKNAIFNDNGILGGWKKLIEDFPERFVVGLDTLENWEQYEDFLHKIRFGLLANLSPETAEKVAYKNAQALFQLK</sequence>
<proteinExistence type="predicted"/>
<accession>A0AAW4L540</accession>
<dbReference type="InterPro" id="IPR006680">
    <property type="entry name" value="Amidohydro-rel"/>
</dbReference>
<dbReference type="GO" id="GO:0016787">
    <property type="term" value="F:hydrolase activity"/>
    <property type="evidence" value="ECO:0007669"/>
    <property type="project" value="InterPro"/>
</dbReference>
<dbReference type="EMBL" id="JAHCVJ010000008">
    <property type="protein sequence ID" value="MBT0666013.1"/>
    <property type="molecule type" value="Genomic_DNA"/>
</dbReference>
<protein>
    <submittedName>
        <fullName evidence="3">Amidohydrolase family protein</fullName>
    </submittedName>
</protein>
<dbReference type="Gene3D" id="3.20.20.140">
    <property type="entry name" value="Metal-dependent hydrolases"/>
    <property type="match status" value="1"/>
</dbReference>
<name>A0AAW4L540_9BACT</name>
<gene>
    <name evidence="3" type="ORF">KI809_17005</name>
</gene>
<dbReference type="InterPro" id="IPR032466">
    <property type="entry name" value="Metal_Hydrolase"/>
</dbReference>
<keyword evidence="4" id="KW-1185">Reference proteome</keyword>
<comment type="caution">
    <text evidence="3">The sequence shown here is derived from an EMBL/GenBank/DDBJ whole genome shotgun (WGS) entry which is preliminary data.</text>
</comment>
<dbReference type="Proteomes" id="UP000811899">
    <property type="component" value="Unassembled WGS sequence"/>
</dbReference>
<feature type="domain" description="Amidohydrolase-related" evidence="2">
    <location>
        <begin position="170"/>
        <end position="324"/>
    </location>
</feature>
<dbReference type="Pfam" id="PF04909">
    <property type="entry name" value="Amidohydro_2"/>
    <property type="match status" value="1"/>
</dbReference>
<dbReference type="SUPFAM" id="SSF51556">
    <property type="entry name" value="Metallo-dependent hydrolases"/>
    <property type="match status" value="1"/>
</dbReference>
<dbReference type="PROSITE" id="PS51257">
    <property type="entry name" value="PROKAR_LIPOPROTEIN"/>
    <property type="match status" value="1"/>
</dbReference>
<evidence type="ECO:0000313" key="4">
    <source>
        <dbReference type="Proteomes" id="UP000811899"/>
    </source>
</evidence>
<evidence type="ECO:0000259" key="2">
    <source>
        <dbReference type="Pfam" id="PF04909"/>
    </source>
</evidence>
<organism evidence="3 4">
    <name type="scientific">Geoanaerobacter pelophilus</name>
    <dbReference type="NCBI Taxonomy" id="60036"/>
    <lineage>
        <taxon>Bacteria</taxon>
        <taxon>Pseudomonadati</taxon>
        <taxon>Thermodesulfobacteriota</taxon>
        <taxon>Desulfuromonadia</taxon>
        <taxon>Geobacterales</taxon>
        <taxon>Geobacteraceae</taxon>
        <taxon>Geoanaerobacter</taxon>
    </lineage>
</organism>
<evidence type="ECO:0000313" key="3">
    <source>
        <dbReference type="EMBL" id="MBT0666013.1"/>
    </source>
</evidence>
<feature type="chain" id="PRO_5043935556" evidence="1">
    <location>
        <begin position="38"/>
        <end position="326"/>
    </location>
</feature>
<evidence type="ECO:0000256" key="1">
    <source>
        <dbReference type="SAM" id="SignalP"/>
    </source>
</evidence>
<reference evidence="3 4" key="1">
    <citation type="submission" date="2021-05" db="EMBL/GenBank/DDBJ databases">
        <title>The draft genome of Geobacter pelophilus DSM 12255.</title>
        <authorList>
            <person name="Xu Z."/>
            <person name="Masuda Y."/>
            <person name="Itoh H."/>
            <person name="Senoo K."/>
        </authorList>
    </citation>
    <scope>NUCLEOTIDE SEQUENCE [LARGE SCALE GENOMIC DNA]</scope>
    <source>
        <strain evidence="3 4">DSM 12255</strain>
    </source>
</reference>
<dbReference type="RefSeq" id="WP_214172784.1">
    <property type="nucleotide sequence ID" value="NZ_JAHCVJ010000008.1"/>
</dbReference>